<evidence type="ECO:0000313" key="4">
    <source>
        <dbReference type="Proteomes" id="UP000269374"/>
    </source>
</evidence>
<dbReference type="KEGG" id="lact:D7I46_03505"/>
<dbReference type="NCBIfam" id="TIGR01167">
    <property type="entry name" value="LPXTG_anchor"/>
    <property type="match status" value="1"/>
</dbReference>
<reference evidence="3 4" key="1">
    <citation type="submission" date="2018-09" db="EMBL/GenBank/DDBJ databases">
        <title>Genome sequencing of strain 1JSPR-7.</title>
        <authorList>
            <person name="Heo J."/>
            <person name="Kim S.-J."/>
            <person name="Kwon S.-W."/>
        </authorList>
    </citation>
    <scope>NUCLEOTIDE SEQUENCE [LARGE SCALE GENOMIC DNA]</scope>
    <source>
        <strain evidence="3 4">1JSPR-7</strain>
    </source>
</reference>
<evidence type="ECO:0000313" key="3">
    <source>
        <dbReference type="EMBL" id="AYG00234.1"/>
    </source>
</evidence>
<evidence type="ECO:0000256" key="1">
    <source>
        <dbReference type="SAM" id="MobiDB-lite"/>
    </source>
</evidence>
<keyword evidence="2" id="KW-1133">Transmembrane helix</keyword>
<protein>
    <submittedName>
        <fullName evidence="3">LPXTG cell wall anchor domain-containing protein</fullName>
    </submittedName>
</protein>
<keyword evidence="4" id="KW-1185">Reference proteome</keyword>
<sequence length="1203" mass="123327">MEFWGQVAIGGTGGADGVGFALYPGNVGQIGKKGLDLGVGGLSGAFGWTADTYANGAGATTDPAYLLQGSDSTSTGTNGTYKGSDGPSNYTLPTSGATVSNSGTNTTTQNLALNFTTGGGTNTARGGWAFSRPSGGSAANAYSVFDLTDCPTADISGFLDNSFHDFTLQYTPGTKSTKASDLAQGTIAVEYGADLAAASAPSVTTSGNATTSGTTTILPNGSTWAIQGNGNSTNAVAFSSESSASSNSNYKITIASNMAASTAPTVTYGSALTGMKIALKSFSYKGTPYPIGTTFSYTQQGTSSSFTSGYGTVSYSTPTITYSNVIVAKSSTTTSTSTSVTYWYASFATYSANSVDGSSDFKWSIPVAELEYNAGGASEVGTTSMSFAFLGSTGGSMNLQQVEFQGDATANAMQSNQGFGFSPSPGYVTVGYVDFTKNTVVNLSGQQLVNNAGNPISQIKSKNASGVDVSPPTAKSVTTMITPDGKTQNNIGNEFTDQVSRMYQTLAPDVGGSGGSFDPGDGTAVPAEIFNKSTTPFSPTNPFSVSPDYTYAGIYGTASGSITSLSGDSSGNIYINGSTTAAVNLDTTTGSYDGTSMSGKYTGTFSANNTYLYYIYKPATEYANVTYVDLNGGSDGKTPTYVDPSITGSNKDTPTQISIAYKGTVGATLSAVSYAASNYTNAKTTGTNLVTTNASSNFAIPAGYQLSYAVNTTGQSGAGTNKIMTGSSPSSSSTPTIPNSSGTNSATDVSTSGLTFDWSLAENTPETITIYLTHMATSSINGTALTPILQAETINYYTNTGSATAPAGTATVATAVTNYIGFSNVYDQVNGNLLYTDWYNYGTSKPTLTSSSAPALNNDGSLASSATGWSTYNSSSPPQFLSSSFPTVSGKYINAVTNAGVVITPVPTQVPAVTATGGTQFAGYTTSSSYPTTNSYTPTISSITLNVYYNTSTSIAMSNSPTYTTEHVNYVAQTDTTHQVATTSQQTITFITVNAMSGTNGSGTTTGVYATYWYDGIPTTYPTVSYTSSNTVGTVSAPTGWTLLSTDPSFDSITNIAGKIAAPPLSEYDIVTTAVENDYTTGGTNKSISLTPTTGNSNTYTLKGQVAKAGSNTVIPTSTTTSLSSSATIGALSKLFETGVSADTTTTGNTDLSFTIYYTKTTWSLPYTGGIGILLIVILGAGISSLAVILRKRKKRQAEEGQS</sequence>
<feature type="compositionally biased region" description="Polar residues" evidence="1">
    <location>
        <begin position="86"/>
        <end position="105"/>
    </location>
</feature>
<accession>A0A387BD92</accession>
<feature type="region of interest" description="Disordered" evidence="1">
    <location>
        <begin position="719"/>
        <end position="748"/>
    </location>
</feature>
<dbReference type="Proteomes" id="UP000269374">
    <property type="component" value="Chromosome"/>
</dbReference>
<dbReference type="OrthoDB" id="9816703at2"/>
<dbReference type="Gene3D" id="2.60.120.200">
    <property type="match status" value="1"/>
</dbReference>
<keyword evidence="2" id="KW-0472">Membrane</keyword>
<gene>
    <name evidence="3" type="ORF">D7I46_03505</name>
</gene>
<dbReference type="EMBL" id="CP032627">
    <property type="protein sequence ID" value="AYG00234.1"/>
    <property type="molecule type" value="Genomic_DNA"/>
</dbReference>
<name>A0A387BD92_9LACT</name>
<feature type="region of interest" description="Disordered" evidence="1">
    <location>
        <begin position="76"/>
        <end position="105"/>
    </location>
</feature>
<organism evidence="3 4">
    <name type="scientific">Lactococcus allomyrinae</name>
    <dbReference type="NCBI Taxonomy" id="2419773"/>
    <lineage>
        <taxon>Bacteria</taxon>
        <taxon>Bacillati</taxon>
        <taxon>Bacillota</taxon>
        <taxon>Bacilli</taxon>
        <taxon>Lactobacillales</taxon>
        <taxon>Streptococcaceae</taxon>
        <taxon>Lactococcus</taxon>
    </lineage>
</organism>
<dbReference type="RefSeq" id="WP_120771622.1">
    <property type="nucleotide sequence ID" value="NZ_CP032627.1"/>
</dbReference>
<keyword evidence="2" id="KW-0812">Transmembrane</keyword>
<evidence type="ECO:0000256" key="2">
    <source>
        <dbReference type="SAM" id="Phobius"/>
    </source>
</evidence>
<dbReference type="AlphaFoldDB" id="A0A387BD92"/>
<proteinExistence type="predicted"/>
<feature type="transmembrane region" description="Helical" evidence="2">
    <location>
        <begin position="1167"/>
        <end position="1190"/>
    </location>
</feature>
<feature type="compositionally biased region" description="Low complexity" evidence="1">
    <location>
        <begin position="725"/>
        <end position="745"/>
    </location>
</feature>